<dbReference type="PANTHER" id="PTHR12949:SF0">
    <property type="entry name" value="DNA-DIRECTED RNA POLYMERASE III SUBUNIT RPC3"/>
    <property type="match status" value="1"/>
</dbReference>
<gene>
    <name evidence="12" type="primary">LOC106806593</name>
</gene>
<feature type="domain" description="RNA polymerase III Rpc82 C -terminal" evidence="8">
    <location>
        <begin position="147"/>
        <end position="336"/>
    </location>
</feature>
<keyword evidence="11" id="KW-1185">Reference proteome</keyword>
<reference evidence="12" key="1">
    <citation type="submission" date="2025-08" db="UniProtKB">
        <authorList>
            <consortium name="RefSeq"/>
        </authorList>
    </citation>
    <scope>IDENTIFICATION</scope>
</reference>
<evidence type="ECO:0000259" key="10">
    <source>
        <dbReference type="Pfam" id="PF22536"/>
    </source>
</evidence>
<evidence type="ECO:0000256" key="5">
    <source>
        <dbReference type="ARBA" id="ARBA00023242"/>
    </source>
</evidence>
<comment type="subunit">
    <text evidence="6">Component of the RNA polymerase III (Pol III) complex consisting of 17 subunits.</text>
</comment>
<comment type="subcellular location">
    <subcellularLocation>
        <location evidence="1 6">Nucleus</location>
    </subcellularLocation>
</comment>
<feature type="compositionally biased region" description="Basic and acidic residues" evidence="7">
    <location>
        <begin position="196"/>
        <end position="205"/>
    </location>
</feature>
<feature type="region of interest" description="Disordered" evidence="7">
    <location>
        <begin position="189"/>
        <end position="217"/>
    </location>
</feature>
<evidence type="ECO:0000259" key="8">
    <source>
        <dbReference type="Pfam" id="PF05645"/>
    </source>
</evidence>
<comment type="function">
    <text evidence="6">DNA-dependent RNA polymerase catalyzes the transcription of DNA into RNA using the four ribonucleoside triphosphates as substrates. Specific core component of RNA polymerase III which synthesizes small RNAs, such as 5S rRNA and tRNAs.</text>
</comment>
<proteinExistence type="inferred from homology"/>
<feature type="domain" description="DNA-directed RNA polymerase III subunit RPC3 winged-helix" evidence="10">
    <location>
        <begin position="343"/>
        <end position="419"/>
    </location>
</feature>
<evidence type="ECO:0000313" key="12">
    <source>
        <dbReference type="RefSeq" id="XP_014664071.1"/>
    </source>
</evidence>
<dbReference type="Gene3D" id="1.10.10.10">
    <property type="entry name" value="Winged helix-like DNA-binding domain superfamily/Winged helix DNA-binding domain"/>
    <property type="match status" value="4"/>
</dbReference>
<organism evidence="11 12">
    <name type="scientific">Priapulus caudatus</name>
    <name type="common">Priapulid worm</name>
    <dbReference type="NCBI Taxonomy" id="37621"/>
    <lineage>
        <taxon>Eukaryota</taxon>
        <taxon>Metazoa</taxon>
        <taxon>Ecdysozoa</taxon>
        <taxon>Scalidophora</taxon>
        <taxon>Priapulida</taxon>
        <taxon>Priapulimorpha</taxon>
        <taxon>Priapulimorphida</taxon>
        <taxon>Priapulidae</taxon>
        <taxon>Priapulus</taxon>
    </lineage>
</organism>
<dbReference type="InterPro" id="IPR036388">
    <property type="entry name" value="WH-like_DNA-bd_sf"/>
</dbReference>
<evidence type="ECO:0000256" key="2">
    <source>
        <dbReference type="ARBA" id="ARBA00007206"/>
    </source>
</evidence>
<keyword evidence="4 6" id="KW-0804">Transcription</keyword>
<dbReference type="InterPro" id="IPR013197">
    <property type="entry name" value="RNA_pol_III_RPC82-rel_HTH"/>
</dbReference>
<dbReference type="InterPro" id="IPR008806">
    <property type="entry name" value="RNA_pol_III_Rpc82_C"/>
</dbReference>
<dbReference type="RefSeq" id="XP_014664071.1">
    <property type="nucleotide sequence ID" value="XM_014808585.1"/>
</dbReference>
<comment type="similarity">
    <text evidence="2 6">Belongs to the eukaryotic RPC3/POLR3C RNA polymerase subunit family.</text>
</comment>
<dbReference type="Gene3D" id="6.10.140.1450">
    <property type="match status" value="1"/>
</dbReference>
<name>A0ABM1DVV0_PRICU</name>
<dbReference type="Pfam" id="PF22536">
    <property type="entry name" value="WHD_POLR3C"/>
    <property type="match status" value="1"/>
</dbReference>
<dbReference type="GeneID" id="106806593"/>
<accession>A0ABM1DVV0</accession>
<evidence type="ECO:0000256" key="6">
    <source>
        <dbReference type="RuleBase" id="RU367076"/>
    </source>
</evidence>
<evidence type="ECO:0000259" key="9">
    <source>
        <dbReference type="Pfam" id="PF08221"/>
    </source>
</evidence>
<dbReference type="Pfam" id="PF08221">
    <property type="entry name" value="HTH_9"/>
    <property type="match status" value="1"/>
</dbReference>
<evidence type="ECO:0000313" key="11">
    <source>
        <dbReference type="Proteomes" id="UP000695022"/>
    </source>
</evidence>
<sequence length="525" mass="59807">MSEKELIACSLLLREYFGEIVEAVSMYLARKGSTPLRVLVDETKLNIDKVRKALCVLTQHNMVTFDRHKRGFVMYTIDVKEVLLLARYTRYIYCAKTLYGDAAELIAEEMLLHGQVGMESVCQKVENRLNEALDEGKHVSSNSVTEKFANLAQTHFIQRSAMVKEDEDDAACSATMPVLVSSADNQFTISAEESDDSRKRKREEGTSTQSKKHKTGNEYELSECNNLWKVNYDRFHQHFRDLAIISAVANKIDKRAGEVMRTMLRISEVKSDPIAEVSAPMSSNEIFQALPKELGIKSSDVDQYLNLLTEDSAEFVGKLGESGGGTYTVNIKKAITEQAKATIESVVQERFSSKAARIFRLLLRKKYLEQKQIEECAMIPAKEAKDLTYTLFAEAFLSLQEIPRTPDHAPSRTIYLFTVNITQVCRMLLDRCYKALSNIVSKRHHVVKEFKRLLEKQQRVEAIVASLKTSGSDEAQIREVEEMITPPERTQLQKVEHMTTKLEQSKIQLDETIFILRLNLSYCVR</sequence>
<dbReference type="Pfam" id="PF05645">
    <property type="entry name" value="RNA_pol_Rpc82"/>
    <property type="match status" value="1"/>
</dbReference>
<protein>
    <recommendedName>
        <fullName evidence="6">DNA-directed RNA polymerase III subunit RPC3</fullName>
        <shortName evidence="6">RNA polymerase III subunit C3</shortName>
    </recommendedName>
</protein>
<keyword evidence="5 6" id="KW-0539">Nucleus</keyword>
<keyword evidence="3 6" id="KW-0240">DNA-directed RNA polymerase</keyword>
<evidence type="ECO:0000256" key="7">
    <source>
        <dbReference type="SAM" id="MobiDB-lite"/>
    </source>
</evidence>
<evidence type="ECO:0000256" key="3">
    <source>
        <dbReference type="ARBA" id="ARBA00022478"/>
    </source>
</evidence>
<dbReference type="InterPro" id="IPR039748">
    <property type="entry name" value="RPC3"/>
</dbReference>
<feature type="domain" description="RNA polymerase III subunit RPC82-related helix-turn-helix" evidence="9">
    <location>
        <begin position="9"/>
        <end position="65"/>
    </location>
</feature>
<dbReference type="InterPro" id="IPR055207">
    <property type="entry name" value="POLR3C_WHD"/>
</dbReference>
<dbReference type="Proteomes" id="UP000695022">
    <property type="component" value="Unplaced"/>
</dbReference>
<evidence type="ECO:0000256" key="1">
    <source>
        <dbReference type="ARBA" id="ARBA00004123"/>
    </source>
</evidence>
<dbReference type="PANTHER" id="PTHR12949">
    <property type="entry name" value="RNA POLYMERASE III DNA DIRECTED -RELATED"/>
    <property type="match status" value="1"/>
</dbReference>
<evidence type="ECO:0000256" key="4">
    <source>
        <dbReference type="ARBA" id="ARBA00023163"/>
    </source>
</evidence>
<dbReference type="Pfam" id="PF20912">
    <property type="entry name" value="RPC3_helical"/>
    <property type="match status" value="1"/>
</dbReference>